<reference evidence="2 3" key="1">
    <citation type="journal article" date="2021" name="Sci. Rep.">
        <title>The distribution of antibiotic resistance genes in chicken gut microbiota commensals.</title>
        <authorList>
            <person name="Juricova H."/>
            <person name="Matiasovicova J."/>
            <person name="Kubasova T."/>
            <person name="Cejkova D."/>
            <person name="Rychlik I."/>
        </authorList>
    </citation>
    <scope>NUCLEOTIDE SEQUENCE [LARGE SCALE GENOMIC DNA]</scope>
    <source>
        <strain evidence="2 3">An431b</strain>
    </source>
</reference>
<protein>
    <submittedName>
        <fullName evidence="2">Uncharacterized protein</fullName>
    </submittedName>
</protein>
<evidence type="ECO:0000313" key="3">
    <source>
        <dbReference type="Proteomes" id="UP000729290"/>
    </source>
</evidence>
<dbReference type="EMBL" id="JACSNV010000002">
    <property type="protein sequence ID" value="MBM6876914.1"/>
    <property type="molecule type" value="Genomic_DNA"/>
</dbReference>
<feature type="signal peptide" evidence="1">
    <location>
        <begin position="1"/>
        <end position="23"/>
    </location>
</feature>
<proteinExistence type="predicted"/>
<sequence length="198" mass="20919">MKKIISALLALVMMVSLAVPAFAAESQTDDPFADITLDVSEMSEEELAIYNEVMNRAIAEQRAADPNFNEEEFVSQVNSLLYMMEHGVPQTRAIIDLSVPNSAVTAALDVALSLAIGGATGAAVKALVAQFGKKIAIQKITSAAIGALAAFGVKQVLDLDGIVTNIVENLLSPGTAIAEWLDSTDPEPNNGYWDIVLG</sequence>
<name>A0ABS2G633_9FIRM</name>
<accession>A0ABS2G633</accession>
<comment type="caution">
    <text evidence="2">The sequence shown here is derived from an EMBL/GenBank/DDBJ whole genome shotgun (WGS) entry which is preliminary data.</text>
</comment>
<dbReference type="Proteomes" id="UP000729290">
    <property type="component" value="Unassembled WGS sequence"/>
</dbReference>
<dbReference type="RefSeq" id="WP_205133110.1">
    <property type="nucleotide sequence ID" value="NZ_JACSNT010000004.1"/>
</dbReference>
<evidence type="ECO:0000313" key="2">
    <source>
        <dbReference type="EMBL" id="MBM6876914.1"/>
    </source>
</evidence>
<feature type="chain" id="PRO_5046076120" evidence="1">
    <location>
        <begin position="24"/>
        <end position="198"/>
    </location>
</feature>
<keyword evidence="1" id="KW-0732">Signal</keyword>
<evidence type="ECO:0000256" key="1">
    <source>
        <dbReference type="SAM" id="SignalP"/>
    </source>
</evidence>
<gene>
    <name evidence="2" type="ORF">H9X83_01905</name>
</gene>
<keyword evidence="3" id="KW-1185">Reference proteome</keyword>
<organism evidence="2 3">
    <name type="scientific">Anaerotignum lactatifermentans</name>
    <dbReference type="NCBI Taxonomy" id="160404"/>
    <lineage>
        <taxon>Bacteria</taxon>
        <taxon>Bacillati</taxon>
        <taxon>Bacillota</taxon>
        <taxon>Clostridia</taxon>
        <taxon>Lachnospirales</taxon>
        <taxon>Anaerotignaceae</taxon>
        <taxon>Anaerotignum</taxon>
    </lineage>
</organism>